<feature type="compositionally biased region" description="Basic and acidic residues" evidence="1">
    <location>
        <begin position="241"/>
        <end position="259"/>
    </location>
</feature>
<feature type="compositionally biased region" description="Basic and acidic residues" evidence="1">
    <location>
        <begin position="94"/>
        <end position="115"/>
    </location>
</feature>
<proteinExistence type="predicted"/>
<dbReference type="EMBL" id="JANBVO010000004">
    <property type="protein sequence ID" value="KAJ9154993.1"/>
    <property type="molecule type" value="Genomic_DNA"/>
</dbReference>
<evidence type="ECO:0000313" key="3">
    <source>
        <dbReference type="Proteomes" id="UP001174694"/>
    </source>
</evidence>
<evidence type="ECO:0000313" key="2">
    <source>
        <dbReference type="EMBL" id="KAJ9154993.1"/>
    </source>
</evidence>
<comment type="caution">
    <text evidence="2">The sequence shown here is derived from an EMBL/GenBank/DDBJ whole genome shotgun (WGS) entry which is preliminary data.</text>
</comment>
<organism evidence="2 3">
    <name type="scientific">Pleurostoma richardsiae</name>
    <dbReference type="NCBI Taxonomy" id="41990"/>
    <lineage>
        <taxon>Eukaryota</taxon>
        <taxon>Fungi</taxon>
        <taxon>Dikarya</taxon>
        <taxon>Ascomycota</taxon>
        <taxon>Pezizomycotina</taxon>
        <taxon>Sordariomycetes</taxon>
        <taxon>Sordariomycetidae</taxon>
        <taxon>Calosphaeriales</taxon>
        <taxon>Pleurostomataceae</taxon>
        <taxon>Pleurostoma</taxon>
    </lineage>
</organism>
<reference evidence="2" key="1">
    <citation type="submission" date="2022-07" db="EMBL/GenBank/DDBJ databases">
        <title>Fungi with potential for degradation of polypropylene.</title>
        <authorList>
            <person name="Gostincar C."/>
        </authorList>
    </citation>
    <scope>NUCLEOTIDE SEQUENCE</scope>
    <source>
        <strain evidence="2">EXF-13308</strain>
    </source>
</reference>
<evidence type="ECO:0000256" key="1">
    <source>
        <dbReference type="SAM" id="MobiDB-lite"/>
    </source>
</evidence>
<sequence>METINNLASTAAKAVWGEDQTNGNSYKSSTNEPVSGVQGDTSKGQPYDAGNLDGGATDAAKYNNTSDGNLASGKQAEANKPSSDAPGDSTKAQNDTRHPDEPTTDPKKAEERSNVDDSQGSVDEGDNPVKVEGAGPKPVDELARARGGDAGNVSTESVGGGGKKEEDEEEEDGDGPQKKSHGSGTGEQYVKSSGLKADGGDFDASRPGAGREADRLMEQKGIHNPTDESSKGQTDNAAEPSEGKGKTSLKDKLKAKVHH</sequence>
<protein>
    <recommendedName>
        <fullName evidence="4">Glycine-rich cell wall structural protein 1</fullName>
    </recommendedName>
</protein>
<gene>
    <name evidence="2" type="ORF">NKR23_g2212</name>
</gene>
<dbReference type="Proteomes" id="UP001174694">
    <property type="component" value="Unassembled WGS sequence"/>
</dbReference>
<feature type="compositionally biased region" description="Basic and acidic residues" evidence="1">
    <location>
        <begin position="209"/>
        <end position="230"/>
    </location>
</feature>
<accession>A0AA38RQN1</accession>
<name>A0AA38RQN1_9PEZI</name>
<feature type="compositionally biased region" description="Basic and acidic residues" evidence="1">
    <location>
        <begin position="138"/>
        <end position="147"/>
    </location>
</feature>
<feature type="region of interest" description="Disordered" evidence="1">
    <location>
        <begin position="1"/>
        <end position="259"/>
    </location>
</feature>
<feature type="compositionally biased region" description="Polar residues" evidence="1">
    <location>
        <begin position="19"/>
        <end position="44"/>
    </location>
</feature>
<keyword evidence="3" id="KW-1185">Reference proteome</keyword>
<evidence type="ECO:0008006" key="4">
    <source>
        <dbReference type="Google" id="ProtNLM"/>
    </source>
</evidence>
<dbReference type="AlphaFoldDB" id="A0AA38RQN1"/>